<accession>A0A5J6Z3H3</accession>
<evidence type="ECO:0000256" key="2">
    <source>
        <dbReference type="ARBA" id="ARBA00022598"/>
    </source>
</evidence>
<organism evidence="5 6">
    <name type="scientific">Corynebacterium urogenitale</name>
    <dbReference type="NCBI Taxonomy" id="2487892"/>
    <lineage>
        <taxon>Bacteria</taxon>
        <taxon>Bacillati</taxon>
        <taxon>Actinomycetota</taxon>
        <taxon>Actinomycetes</taxon>
        <taxon>Mycobacteriales</taxon>
        <taxon>Corynebacteriaceae</taxon>
        <taxon>Corynebacterium</taxon>
    </lineage>
</organism>
<dbReference type="PROSITE" id="PS00455">
    <property type="entry name" value="AMP_BINDING"/>
    <property type="match status" value="1"/>
</dbReference>
<dbReference type="PANTHER" id="PTHR43201:SF5">
    <property type="entry name" value="MEDIUM-CHAIN ACYL-COA LIGASE ACSF2, MITOCHONDRIAL"/>
    <property type="match status" value="1"/>
</dbReference>
<evidence type="ECO:0000313" key="6">
    <source>
        <dbReference type="Proteomes" id="UP000326711"/>
    </source>
</evidence>
<evidence type="ECO:0000259" key="3">
    <source>
        <dbReference type="Pfam" id="PF00501"/>
    </source>
</evidence>
<comment type="similarity">
    <text evidence="1">Belongs to the ATP-dependent AMP-binding enzyme family.</text>
</comment>
<reference evidence="6" key="1">
    <citation type="submission" date="2019-10" db="EMBL/GenBank/DDBJ databases">
        <title>Complete genome sequence of Corynebacterium urogenitalis DSM 108747, isolated from the genital tract of a cow.</title>
        <authorList>
            <person name="Ruckert C."/>
            <person name="Ballas P."/>
            <person name="Wagener K."/>
            <person name="Drillich M."/>
            <person name="Kaempfer P."/>
            <person name="Busse H.-J."/>
            <person name="Ehling-Schulz M."/>
        </authorList>
    </citation>
    <scope>NUCLEOTIDE SEQUENCE [LARGE SCALE GENOMIC DNA]</scope>
    <source>
        <strain evidence="6">LMM 1652</strain>
    </source>
</reference>
<dbReference type="InterPro" id="IPR042099">
    <property type="entry name" value="ANL_N_sf"/>
</dbReference>
<dbReference type="OrthoDB" id="56621at2"/>
<dbReference type="Proteomes" id="UP000326711">
    <property type="component" value="Chromosome"/>
</dbReference>
<dbReference type="Pfam" id="PF13193">
    <property type="entry name" value="AMP-binding_C"/>
    <property type="match status" value="1"/>
</dbReference>
<dbReference type="InterPro" id="IPR025110">
    <property type="entry name" value="AMP-bd_C"/>
</dbReference>
<dbReference type="GO" id="GO:0031956">
    <property type="term" value="F:medium-chain fatty acid-CoA ligase activity"/>
    <property type="evidence" value="ECO:0007669"/>
    <property type="project" value="TreeGrafter"/>
</dbReference>
<dbReference type="Gene3D" id="3.30.300.30">
    <property type="match status" value="1"/>
</dbReference>
<dbReference type="CDD" id="cd04433">
    <property type="entry name" value="AFD_class_I"/>
    <property type="match status" value="1"/>
</dbReference>
<dbReference type="InterPro" id="IPR045851">
    <property type="entry name" value="AMP-bd_C_sf"/>
</dbReference>
<dbReference type="Pfam" id="PF00501">
    <property type="entry name" value="AMP-binding"/>
    <property type="match status" value="1"/>
</dbReference>
<name>A0A5J6Z3H3_9CORY</name>
<evidence type="ECO:0000259" key="4">
    <source>
        <dbReference type="Pfam" id="PF13193"/>
    </source>
</evidence>
<dbReference type="InterPro" id="IPR020845">
    <property type="entry name" value="AMP-binding_CS"/>
</dbReference>
<sequence length="568" mass="63074">MTAVPKNLKQRLEKVAYGLEGVLVDAKALATGVGTVLRSGAVVHNKGAMGKVNFARSICQYRFTCARQVWYAAYAEPDTVAIIDDMGEITYGELRDDALALARYMQANGIGRGGRIGVMARNSRLIPMLLAAKGFNGATIYLLNVAASPSQLQESIVEHSLDGVFIDEEFGQHLPADWDKCRVFIGHAEDLHAPQAANHEWKTFQQLIEEAPSAEQEKLPVIPKQGGIVIMSSGTSGTPKGVRHREPLIPVPIVSIIPRIGWKANMVVQQTASLFHSWGWANVNISIAHRATIIFRRVFDPVQAMEDLEKYQADAIITSPIFMKEQLKVAQNGNYNIKPLEFIVSSGNAMHEDLVQGLIEQFGPVVRNFYGSTENSVATIADAEEILKYPTTAGKPVGGVRLRILDDDGKVLGPNQPGRIYCRGIMTMRAYTNPRDKMKEKRGLLEIGDRGYLDEEGRLFVLGRADDMIIVGGENIYPRSVEECLHSMPGIRDLFAKGVKDEQTFQRIKLWVVRDDSPEGQALTEESIQEWVREHLLEPAVPREVEFMDRLPRNPTGKVMPRLLPNAE</sequence>
<dbReference type="InterPro" id="IPR000873">
    <property type="entry name" value="AMP-dep_synth/lig_dom"/>
</dbReference>
<keyword evidence="6" id="KW-1185">Reference proteome</keyword>
<dbReference type="RefSeq" id="WP_151902086.1">
    <property type="nucleotide sequence ID" value="NZ_CP045032.1"/>
</dbReference>
<evidence type="ECO:0000256" key="1">
    <source>
        <dbReference type="ARBA" id="ARBA00006432"/>
    </source>
</evidence>
<dbReference type="GO" id="GO:0004467">
    <property type="term" value="F:long-chain fatty acid-CoA ligase activity"/>
    <property type="evidence" value="ECO:0007669"/>
    <property type="project" value="UniProtKB-EC"/>
</dbReference>
<dbReference type="EC" id="6.2.1.3" evidence="5"/>
<proteinExistence type="inferred from homology"/>
<dbReference type="EMBL" id="CP045032">
    <property type="protein sequence ID" value="QFQ01608.1"/>
    <property type="molecule type" value="Genomic_DNA"/>
</dbReference>
<feature type="domain" description="AMP-binding enzyme C-terminal" evidence="4">
    <location>
        <begin position="481"/>
        <end position="558"/>
    </location>
</feature>
<protein>
    <submittedName>
        <fullName evidence="5">Long-chain-fatty-acid--CoA ligase</fullName>
        <ecNumber evidence="5">6.2.1.3</ecNumber>
    </submittedName>
</protein>
<dbReference type="Gene3D" id="3.40.50.12780">
    <property type="entry name" value="N-terminal domain of ligase-like"/>
    <property type="match status" value="1"/>
</dbReference>
<dbReference type="PANTHER" id="PTHR43201">
    <property type="entry name" value="ACYL-COA SYNTHETASE"/>
    <property type="match status" value="1"/>
</dbReference>
<evidence type="ECO:0000313" key="5">
    <source>
        <dbReference type="EMBL" id="QFQ01608.1"/>
    </source>
</evidence>
<dbReference type="AlphaFoldDB" id="A0A5J6Z3H3"/>
<feature type="domain" description="AMP-dependent synthetase/ligase" evidence="3">
    <location>
        <begin position="72"/>
        <end position="431"/>
    </location>
</feature>
<dbReference type="KEGG" id="cuo:CUROG_01035"/>
<dbReference type="SUPFAM" id="SSF56801">
    <property type="entry name" value="Acetyl-CoA synthetase-like"/>
    <property type="match status" value="1"/>
</dbReference>
<keyword evidence="2 5" id="KW-0436">Ligase</keyword>
<gene>
    <name evidence="5" type="primary">lcfB1</name>
    <name evidence="5" type="ORF">CUROG_01035</name>
</gene>